<keyword evidence="2" id="KW-0732">Signal</keyword>
<keyword evidence="4" id="KW-1185">Reference proteome</keyword>
<proteinExistence type="predicted"/>
<feature type="compositionally biased region" description="Polar residues" evidence="1">
    <location>
        <begin position="83"/>
        <end position="94"/>
    </location>
</feature>
<evidence type="ECO:0000313" key="4">
    <source>
        <dbReference type="Proteomes" id="UP001327560"/>
    </source>
</evidence>
<evidence type="ECO:0000256" key="1">
    <source>
        <dbReference type="SAM" id="MobiDB-lite"/>
    </source>
</evidence>
<reference evidence="3 4" key="1">
    <citation type="submission" date="2023-10" db="EMBL/GenBank/DDBJ databases">
        <title>Chromosome-scale genome assembly provides insights into flower coloration mechanisms of Canna indica.</title>
        <authorList>
            <person name="Li C."/>
        </authorList>
    </citation>
    <scope>NUCLEOTIDE SEQUENCE [LARGE SCALE GENOMIC DNA]</scope>
    <source>
        <tissue evidence="3">Flower</tissue>
    </source>
</reference>
<feature type="region of interest" description="Disordered" evidence="1">
    <location>
        <begin position="76"/>
        <end position="106"/>
    </location>
</feature>
<accession>A0AAQ3K5W5</accession>
<name>A0AAQ3K5W5_9LILI</name>
<feature type="chain" id="PRO_5042980478" evidence="2">
    <location>
        <begin position="25"/>
        <end position="106"/>
    </location>
</feature>
<dbReference type="EMBL" id="CP136892">
    <property type="protein sequence ID" value="WOL02472.1"/>
    <property type="molecule type" value="Genomic_DNA"/>
</dbReference>
<feature type="signal peptide" evidence="2">
    <location>
        <begin position="1"/>
        <end position="24"/>
    </location>
</feature>
<dbReference type="Proteomes" id="UP001327560">
    <property type="component" value="Chromosome 3"/>
</dbReference>
<protein>
    <submittedName>
        <fullName evidence="3">Uncharacterized protein</fullName>
    </submittedName>
</protein>
<gene>
    <name evidence="3" type="ORF">Cni_G11191</name>
</gene>
<dbReference type="AlphaFoldDB" id="A0AAQ3K5W5"/>
<organism evidence="3 4">
    <name type="scientific">Canna indica</name>
    <name type="common">Indian-shot</name>
    <dbReference type="NCBI Taxonomy" id="4628"/>
    <lineage>
        <taxon>Eukaryota</taxon>
        <taxon>Viridiplantae</taxon>
        <taxon>Streptophyta</taxon>
        <taxon>Embryophyta</taxon>
        <taxon>Tracheophyta</taxon>
        <taxon>Spermatophyta</taxon>
        <taxon>Magnoliopsida</taxon>
        <taxon>Liliopsida</taxon>
        <taxon>Zingiberales</taxon>
        <taxon>Cannaceae</taxon>
        <taxon>Canna</taxon>
    </lineage>
</organism>
<evidence type="ECO:0000313" key="3">
    <source>
        <dbReference type="EMBL" id="WOL02472.1"/>
    </source>
</evidence>
<evidence type="ECO:0000256" key="2">
    <source>
        <dbReference type="SAM" id="SignalP"/>
    </source>
</evidence>
<sequence length="106" mass="10805">MAQSVKVVLMVAVLLALCAGNAMGIRIEKSRRHEVFVAAAAAKGHGEAEELLPVKRLVPTGPNVADHLAPPVHATTVGGGHQLGSTTAAGQSLYKSLPAPPAGRRG</sequence>